<evidence type="ECO:0000313" key="3">
    <source>
        <dbReference type="Proteomes" id="UP000008385"/>
    </source>
</evidence>
<keyword evidence="3" id="KW-1185">Reference proteome</keyword>
<proteinExistence type="predicted"/>
<dbReference type="Proteomes" id="UP000008385">
    <property type="component" value="Chromosome"/>
</dbReference>
<name>F5Y0R2_RAMTT</name>
<feature type="region of interest" description="Disordered" evidence="1">
    <location>
        <begin position="1"/>
        <end position="57"/>
    </location>
</feature>
<accession>F5Y0R2</accession>
<evidence type="ECO:0000256" key="1">
    <source>
        <dbReference type="SAM" id="MobiDB-lite"/>
    </source>
</evidence>
<evidence type="ECO:0000313" key="2">
    <source>
        <dbReference type="EMBL" id="AEG94656.1"/>
    </source>
</evidence>
<protein>
    <submittedName>
        <fullName evidence="2">Uncharacterized protein</fullName>
    </submittedName>
</protein>
<feature type="compositionally biased region" description="Basic and acidic residues" evidence="1">
    <location>
        <begin position="18"/>
        <end position="39"/>
    </location>
</feature>
<reference evidence="3" key="1">
    <citation type="submission" date="2006-01" db="EMBL/GenBank/DDBJ databases">
        <title>Genome of the cyst-dividing bacterium Ramlibacter tataouinensis.</title>
        <authorList>
            <person name="Barakat M."/>
            <person name="Ortet P."/>
            <person name="De Luca G."/>
            <person name="Jourlin-Castelli C."/>
            <person name="Ansaldi M."/>
            <person name="Py B."/>
            <person name="Fichant G."/>
            <person name="Coutinho P."/>
            <person name="Voulhoux R."/>
            <person name="Bastien O."/>
            <person name="Roy S."/>
            <person name="Marechal E."/>
            <person name="Henrissat B."/>
            <person name="Quentin Y."/>
            <person name="Noirot P."/>
            <person name="Filloux A."/>
            <person name="Mejean V."/>
            <person name="DuBow M."/>
            <person name="Barras F."/>
            <person name="Heulin T."/>
        </authorList>
    </citation>
    <scope>NUCLEOTIDE SEQUENCE [LARGE SCALE GENOMIC DNA]</scope>
    <source>
        <strain evidence="3">ATCC BAA-407 / DSM 14655 / LMG 21543 / TTB310</strain>
    </source>
</reference>
<reference evidence="2 3" key="2">
    <citation type="journal article" date="2011" name="PLoS ONE">
        <title>The Cyst-Dividing Bacterium Ramlibacter tataouinensis TTB310 Genome Reveals a Well-Stocked Toolbox for Adaptation to a Desert Environment.</title>
        <authorList>
            <person name="De Luca G."/>
            <person name="Barakat M."/>
            <person name="Ortet P."/>
            <person name="Fochesato S."/>
            <person name="Jourlin-Castelli C."/>
            <person name="Ansaldi M."/>
            <person name="Py B."/>
            <person name="Fichant G."/>
            <person name="Coutinho P.M."/>
            <person name="Voulhoux R."/>
            <person name="Bastien O."/>
            <person name="Marechal E."/>
            <person name="Henrissat B."/>
            <person name="Quentin Y."/>
            <person name="Noirot P."/>
            <person name="Filloux A."/>
            <person name="Mejean V."/>
            <person name="Dubow M.S."/>
            <person name="Barras F."/>
            <person name="Barbe V."/>
            <person name="Weissenbach J."/>
            <person name="Mihalcescu I."/>
            <person name="Vermeglio A."/>
            <person name="Achouak W."/>
            <person name="Heulin T."/>
        </authorList>
    </citation>
    <scope>NUCLEOTIDE SEQUENCE [LARGE SCALE GENOMIC DNA]</scope>
    <source>
        <strain evidence="3">ATCC BAA-407 / DSM 14655 / LMG 21543 / TTB310</strain>
    </source>
</reference>
<sequence>MQRVPVDLHTPEPIPPTHDPDPQPGDRKPKAPPAEDERGPQAPIELPGQPHAPERVH</sequence>
<dbReference type="EMBL" id="CP000245">
    <property type="protein sequence ID" value="AEG94656.1"/>
    <property type="molecule type" value="Genomic_DNA"/>
</dbReference>
<dbReference type="AlphaFoldDB" id="F5Y0R2"/>
<gene>
    <name evidence="2" type="ordered locus">Rta_35430</name>
</gene>
<dbReference type="HOGENOM" id="CLU_2993527_0_0_4"/>
<dbReference type="RefSeq" id="WP_013902887.1">
    <property type="nucleotide sequence ID" value="NC_015677.1"/>
</dbReference>
<organism evidence="2 3">
    <name type="scientific">Ramlibacter tataouinensis (strain ATCC BAA-407 / DSM 14655 / LMG 21543 / TTB310)</name>
    <dbReference type="NCBI Taxonomy" id="365046"/>
    <lineage>
        <taxon>Bacteria</taxon>
        <taxon>Pseudomonadati</taxon>
        <taxon>Pseudomonadota</taxon>
        <taxon>Betaproteobacteria</taxon>
        <taxon>Burkholderiales</taxon>
        <taxon>Comamonadaceae</taxon>
        <taxon>Ramlibacter</taxon>
    </lineage>
</organism>
<dbReference type="KEGG" id="rta:Rta_35430"/>